<dbReference type="AlphaFoldDB" id="A0A9D2J0J4"/>
<dbReference type="EMBL" id="DXBX01000025">
    <property type="protein sequence ID" value="HIZ32540.1"/>
    <property type="molecule type" value="Genomic_DNA"/>
</dbReference>
<organism evidence="1 2">
    <name type="scientific">Candidatus Bacteroides merdigallinarum</name>
    <dbReference type="NCBI Taxonomy" id="2838473"/>
    <lineage>
        <taxon>Bacteria</taxon>
        <taxon>Pseudomonadati</taxon>
        <taxon>Bacteroidota</taxon>
        <taxon>Bacteroidia</taxon>
        <taxon>Bacteroidales</taxon>
        <taxon>Bacteroidaceae</taxon>
        <taxon>Bacteroides</taxon>
    </lineage>
</organism>
<evidence type="ECO:0000313" key="1">
    <source>
        <dbReference type="EMBL" id="HIZ32540.1"/>
    </source>
</evidence>
<dbReference type="Proteomes" id="UP000824028">
    <property type="component" value="Unassembled WGS sequence"/>
</dbReference>
<accession>A0A9D2J0J4</accession>
<gene>
    <name evidence="1" type="ORF">H9814_03190</name>
</gene>
<evidence type="ECO:0000313" key="2">
    <source>
        <dbReference type="Proteomes" id="UP000824028"/>
    </source>
</evidence>
<name>A0A9D2J0J4_9BACE</name>
<reference evidence="1" key="1">
    <citation type="journal article" date="2021" name="PeerJ">
        <title>Extensive microbial diversity within the chicken gut microbiome revealed by metagenomics and culture.</title>
        <authorList>
            <person name="Gilroy R."/>
            <person name="Ravi A."/>
            <person name="Getino M."/>
            <person name="Pursley I."/>
            <person name="Horton D.L."/>
            <person name="Alikhan N.F."/>
            <person name="Baker D."/>
            <person name="Gharbi K."/>
            <person name="Hall N."/>
            <person name="Watson M."/>
            <person name="Adriaenssens E.M."/>
            <person name="Foster-Nyarko E."/>
            <person name="Jarju S."/>
            <person name="Secka A."/>
            <person name="Antonio M."/>
            <person name="Oren A."/>
            <person name="Chaudhuri R.R."/>
            <person name="La Ragione R."/>
            <person name="Hildebrand F."/>
            <person name="Pallen M.J."/>
        </authorList>
    </citation>
    <scope>NUCLEOTIDE SEQUENCE</scope>
    <source>
        <strain evidence="1">ChiHjej9B8-1298</strain>
    </source>
</reference>
<protein>
    <submittedName>
        <fullName evidence="1">DUF3791 domain-containing protein</fullName>
    </submittedName>
</protein>
<dbReference type="InterPro" id="IPR024269">
    <property type="entry name" value="DUF3791"/>
</dbReference>
<sequence length="74" mass="8587">MSKKDKDIALFVAFCIEEYGVTKGMTSKQVFDLFSQYGVTDYLSKCFEPLHTQSRQWLIAEIDEFIGIRKNKKA</sequence>
<reference evidence="1" key="2">
    <citation type="submission" date="2021-04" db="EMBL/GenBank/DDBJ databases">
        <authorList>
            <person name="Gilroy R."/>
        </authorList>
    </citation>
    <scope>NUCLEOTIDE SEQUENCE</scope>
    <source>
        <strain evidence="1">ChiHjej9B8-1298</strain>
    </source>
</reference>
<comment type="caution">
    <text evidence="1">The sequence shown here is derived from an EMBL/GenBank/DDBJ whole genome shotgun (WGS) entry which is preliminary data.</text>
</comment>
<proteinExistence type="predicted"/>
<dbReference type="Pfam" id="PF12668">
    <property type="entry name" value="DUF3791"/>
    <property type="match status" value="1"/>
</dbReference>